<evidence type="ECO:0000313" key="7">
    <source>
        <dbReference type="EMBL" id="KAK9732892.1"/>
    </source>
</evidence>
<dbReference type="EMBL" id="JBDFQZ010000004">
    <property type="protein sequence ID" value="KAK9732892.1"/>
    <property type="molecule type" value="Genomic_DNA"/>
</dbReference>
<keyword evidence="2" id="KW-0805">Transcription regulation</keyword>
<evidence type="ECO:0000259" key="6">
    <source>
        <dbReference type="PROSITE" id="PS50888"/>
    </source>
</evidence>
<dbReference type="GO" id="GO:0006879">
    <property type="term" value="P:intracellular iron ion homeostasis"/>
    <property type="evidence" value="ECO:0007669"/>
    <property type="project" value="InterPro"/>
</dbReference>
<dbReference type="Pfam" id="PF00010">
    <property type="entry name" value="HLH"/>
    <property type="match status" value="1"/>
</dbReference>
<dbReference type="SUPFAM" id="SSF47459">
    <property type="entry name" value="HLH, helix-loop-helix DNA-binding domain"/>
    <property type="match status" value="1"/>
</dbReference>
<dbReference type="PANTHER" id="PTHR46133:SF9">
    <property type="entry name" value="TRANSCRIPTION FACTOR BHLH104"/>
    <property type="match status" value="1"/>
</dbReference>
<evidence type="ECO:0000256" key="4">
    <source>
        <dbReference type="ARBA" id="ARBA00023242"/>
    </source>
</evidence>
<comment type="caution">
    <text evidence="7">The sequence shown here is derived from an EMBL/GenBank/DDBJ whole genome shotgun (WGS) entry which is preliminary data.</text>
</comment>
<keyword evidence="8" id="KW-1185">Reference proteome</keyword>
<dbReference type="GO" id="GO:0005634">
    <property type="term" value="C:nucleus"/>
    <property type="evidence" value="ECO:0007669"/>
    <property type="project" value="UniProtKB-SubCell"/>
</dbReference>
<keyword evidence="4" id="KW-0539">Nucleus</keyword>
<dbReference type="Proteomes" id="UP001443914">
    <property type="component" value="Unassembled WGS sequence"/>
</dbReference>
<dbReference type="PROSITE" id="PS50888">
    <property type="entry name" value="BHLH"/>
    <property type="match status" value="1"/>
</dbReference>
<dbReference type="GO" id="GO:0003700">
    <property type="term" value="F:DNA-binding transcription factor activity"/>
    <property type="evidence" value="ECO:0007669"/>
    <property type="project" value="InterPro"/>
</dbReference>
<dbReference type="AlphaFoldDB" id="A0AAW1LH54"/>
<evidence type="ECO:0000256" key="5">
    <source>
        <dbReference type="SAM" id="Coils"/>
    </source>
</evidence>
<comment type="subcellular location">
    <subcellularLocation>
        <location evidence="1">Nucleus</location>
    </subcellularLocation>
</comment>
<sequence length="221" mass="25210">MNPFEEEACWSVLDVYNTINDFDVSDFYLTSPSANATAEISLNGETSTEQSLKRVREDKKTCFETGSKASRERLRREKMNVRFSELRKFLNSERAAKTLKSDKSSILHDAICAVYKLKSEHKELNERKKQLQDDTQNLKAEKNELKEEKLHLQAKKQKMEQRIKATIIGPSGYAPIPPGAQQDGGHKRVIVCGYGGYPMWQWIPPSVLDISQDHVLRPPVA</sequence>
<evidence type="ECO:0000313" key="8">
    <source>
        <dbReference type="Proteomes" id="UP001443914"/>
    </source>
</evidence>
<gene>
    <name evidence="7" type="ORF">RND81_04G030300</name>
</gene>
<dbReference type="PANTHER" id="PTHR46133">
    <property type="entry name" value="BHLH TRANSCRIPTION FACTOR"/>
    <property type="match status" value="1"/>
</dbReference>
<keyword evidence="3" id="KW-0804">Transcription</keyword>
<feature type="domain" description="BHLH" evidence="6">
    <location>
        <begin position="63"/>
        <end position="117"/>
    </location>
</feature>
<name>A0AAW1LH54_SAPOF</name>
<dbReference type="SMART" id="SM00353">
    <property type="entry name" value="HLH"/>
    <property type="match status" value="1"/>
</dbReference>
<dbReference type="InterPro" id="IPR011598">
    <property type="entry name" value="bHLH_dom"/>
</dbReference>
<organism evidence="7 8">
    <name type="scientific">Saponaria officinalis</name>
    <name type="common">Common soapwort</name>
    <name type="synonym">Lychnis saponaria</name>
    <dbReference type="NCBI Taxonomy" id="3572"/>
    <lineage>
        <taxon>Eukaryota</taxon>
        <taxon>Viridiplantae</taxon>
        <taxon>Streptophyta</taxon>
        <taxon>Embryophyta</taxon>
        <taxon>Tracheophyta</taxon>
        <taxon>Spermatophyta</taxon>
        <taxon>Magnoliopsida</taxon>
        <taxon>eudicotyledons</taxon>
        <taxon>Gunneridae</taxon>
        <taxon>Pentapetalae</taxon>
        <taxon>Caryophyllales</taxon>
        <taxon>Caryophyllaceae</taxon>
        <taxon>Caryophylleae</taxon>
        <taxon>Saponaria</taxon>
    </lineage>
</organism>
<dbReference type="InterPro" id="IPR044818">
    <property type="entry name" value="ILR3-like"/>
</dbReference>
<feature type="coiled-coil region" evidence="5">
    <location>
        <begin position="114"/>
        <end position="162"/>
    </location>
</feature>
<dbReference type="Gene3D" id="4.10.280.10">
    <property type="entry name" value="Helix-loop-helix DNA-binding domain"/>
    <property type="match status" value="1"/>
</dbReference>
<evidence type="ECO:0000256" key="1">
    <source>
        <dbReference type="ARBA" id="ARBA00004123"/>
    </source>
</evidence>
<protein>
    <recommendedName>
        <fullName evidence="6">BHLH domain-containing protein</fullName>
    </recommendedName>
</protein>
<proteinExistence type="predicted"/>
<dbReference type="InterPro" id="IPR036638">
    <property type="entry name" value="HLH_DNA-bd_sf"/>
</dbReference>
<accession>A0AAW1LH54</accession>
<evidence type="ECO:0000256" key="3">
    <source>
        <dbReference type="ARBA" id="ARBA00023163"/>
    </source>
</evidence>
<evidence type="ECO:0000256" key="2">
    <source>
        <dbReference type="ARBA" id="ARBA00023015"/>
    </source>
</evidence>
<reference evidence="7" key="1">
    <citation type="submission" date="2024-03" db="EMBL/GenBank/DDBJ databases">
        <title>WGS assembly of Saponaria officinalis var. Norfolk2.</title>
        <authorList>
            <person name="Jenkins J."/>
            <person name="Shu S."/>
            <person name="Grimwood J."/>
            <person name="Barry K."/>
            <person name="Goodstein D."/>
            <person name="Schmutz J."/>
            <person name="Leebens-Mack J."/>
            <person name="Osbourn A."/>
        </authorList>
    </citation>
    <scope>NUCLEOTIDE SEQUENCE [LARGE SCALE GENOMIC DNA]</scope>
    <source>
        <strain evidence="7">JIC</strain>
    </source>
</reference>
<keyword evidence="5" id="KW-0175">Coiled coil</keyword>
<dbReference type="GO" id="GO:0046983">
    <property type="term" value="F:protein dimerization activity"/>
    <property type="evidence" value="ECO:0007669"/>
    <property type="project" value="InterPro"/>
</dbReference>